<feature type="transmembrane region" description="Helical" evidence="1">
    <location>
        <begin position="6"/>
        <end position="24"/>
    </location>
</feature>
<name>A0ABY8APQ0_9GAMM</name>
<evidence type="ECO:0000256" key="1">
    <source>
        <dbReference type="SAM" id="Phobius"/>
    </source>
</evidence>
<dbReference type="RefSeq" id="WP_275088046.1">
    <property type="nucleotide sequence ID" value="NZ_CP119078.1"/>
</dbReference>
<reference evidence="2 3" key="1">
    <citation type="submission" date="2023-02" db="EMBL/GenBank/DDBJ databases">
        <title>Genome Sequence of L. cardiaca H63T.</title>
        <authorList>
            <person name="Lopez A.E."/>
            <person name="Cianciotto N.P."/>
        </authorList>
    </citation>
    <scope>NUCLEOTIDE SEQUENCE [LARGE SCALE GENOMIC DNA]</scope>
    <source>
        <strain evidence="2 3">H63</strain>
    </source>
</reference>
<keyword evidence="3" id="KW-1185">Reference proteome</keyword>
<accession>A0ABY8APQ0</accession>
<keyword evidence="1" id="KW-0812">Transmembrane</keyword>
<gene>
    <name evidence="2" type="ORF">PXX05_09800</name>
</gene>
<proteinExistence type="predicted"/>
<keyword evidence="1" id="KW-1133">Transmembrane helix</keyword>
<dbReference type="EMBL" id="CP119078">
    <property type="protein sequence ID" value="WED42221.1"/>
    <property type="molecule type" value="Genomic_DNA"/>
</dbReference>
<feature type="transmembrane region" description="Helical" evidence="1">
    <location>
        <begin position="31"/>
        <end position="53"/>
    </location>
</feature>
<dbReference type="Proteomes" id="UP001222087">
    <property type="component" value="Chromosome"/>
</dbReference>
<organism evidence="2 3">
    <name type="scientific">Legionella cardiaca</name>
    <dbReference type="NCBI Taxonomy" id="1071983"/>
    <lineage>
        <taxon>Bacteria</taxon>
        <taxon>Pseudomonadati</taxon>
        <taxon>Pseudomonadota</taxon>
        <taxon>Gammaproteobacteria</taxon>
        <taxon>Legionellales</taxon>
        <taxon>Legionellaceae</taxon>
        <taxon>Legionella</taxon>
    </lineage>
</organism>
<protein>
    <submittedName>
        <fullName evidence="2">Uncharacterized protein</fullName>
    </submittedName>
</protein>
<evidence type="ECO:0000313" key="2">
    <source>
        <dbReference type="EMBL" id="WED42221.1"/>
    </source>
</evidence>
<sequence length="269" mass="31075">MAWLYTLIGLLTILIVVVIQYFRGVKLRHSVWTIILALVFTLAMTKLYGIAYYQAWTFEDDLKKEAPLFILLEKTSPAAFQNYIDKAKRDIIYFHSKHLIAYTNEFVTSEIAKYEAKASDESLYHETKRIIDYYNKIYQIDPLLVVYSEFPNQFANVVNLEQLDQLSDSTAKQLYDSQKAIIQSALDSPQPALSPEKFHQAQIILSDIFQTLIQRYGETVVKNSFENPQDPSLNRQVQAKILMDFYQLLYKRGKEDTGLVLRAIASTSS</sequence>
<keyword evidence="1" id="KW-0472">Membrane</keyword>
<evidence type="ECO:0000313" key="3">
    <source>
        <dbReference type="Proteomes" id="UP001222087"/>
    </source>
</evidence>